<feature type="region of interest" description="Disordered" evidence="1">
    <location>
        <begin position="156"/>
        <end position="194"/>
    </location>
</feature>
<organism evidence="2">
    <name type="scientific">Bodo saltans</name>
    <name type="common">Flagellated protozoan</name>
    <dbReference type="NCBI Taxonomy" id="75058"/>
    <lineage>
        <taxon>Eukaryota</taxon>
        <taxon>Discoba</taxon>
        <taxon>Euglenozoa</taxon>
        <taxon>Kinetoplastea</taxon>
        <taxon>Metakinetoplastina</taxon>
        <taxon>Eubodonida</taxon>
        <taxon>Bodonidae</taxon>
        <taxon>Bodo</taxon>
    </lineage>
</organism>
<sequence>MRCEGQGIQSITNVQVSMSTNPYVLPIRFMRDEAEHPAAIKLAPEILLNGAKYRPIWAAVHSGPNSRNLGHFRSLVFDDKVWKLCDDEKVTIFDEDLAADDINKGHKIVFAVYLNRDGIFGEHNSQENIRYSLDAALSEESLTPWNCIFEDDNCTTPPPGLAPTNNHSRAESETASPPPGIVSRDSSEKSLLPDTQYRDTIAWRLMTSKQGKIPRAPSFYGQGKN</sequence>
<evidence type="ECO:0000313" key="2">
    <source>
        <dbReference type="EMBL" id="ACI16053.1"/>
    </source>
</evidence>
<dbReference type="EMBL" id="FJ168557">
    <property type="protein sequence ID" value="ACI16053.1"/>
    <property type="molecule type" value="Genomic_DNA"/>
</dbReference>
<name>B6DTM8_BODSA</name>
<accession>B6DTM8</accession>
<dbReference type="AlphaFoldDB" id="B6DTM8"/>
<proteinExistence type="predicted"/>
<dbReference type="VEuPathDB" id="TriTrypDB:BSAL_66500"/>
<dbReference type="SUPFAM" id="SSF54001">
    <property type="entry name" value="Cysteine proteinases"/>
    <property type="match status" value="1"/>
</dbReference>
<protein>
    <submittedName>
        <fullName evidence="2">Uncharacterized protein</fullName>
    </submittedName>
</protein>
<dbReference type="InterPro" id="IPR038765">
    <property type="entry name" value="Papain-like_cys_pep_sf"/>
</dbReference>
<evidence type="ECO:0000256" key="1">
    <source>
        <dbReference type="SAM" id="MobiDB-lite"/>
    </source>
</evidence>
<reference evidence="2" key="1">
    <citation type="submission" date="2008-08" db="EMBL/GenBank/DDBJ databases">
        <title>Insights into the genome sequence of a free-living kinetoplastid: Bodo saltans (Kinetoplastida: Euglenozoa).</title>
        <authorList>
            <person name="Jackson A.P."/>
            <person name="Quail M.A."/>
            <person name="Berriman M."/>
        </authorList>
    </citation>
    <scope>NUCLEOTIDE SEQUENCE</scope>
    <source>
        <strain evidence="2">Lake Konstanz</strain>
    </source>
</reference>